<sequence>MNNRIFGPLRAGFILLVYTLNTLFWTTLLFPVALLKWLVRGGSSTGLFDRLLHCIANSWIAVNNLNMRYLNRVRLDIEGTDSLKPQEWYLVVSNHQSWADILVLQKIFHRRIPLLKFFLKKELIWMPFLGFAWWALDFPFMKRYSKSYLKKHPERAGMDLEITRKACEKFKNIPISVMNFVEGTRFTPKKHREQDSPYRHLLRPKAGGVAMVLAAMGDRMRHILDVTIAYPGENRGFWAFLRGDVTDIKVRVKSLFVGEDLIGDYFSDEVFRERFQNWLGTLWVDKDDLMQKLLGVTRVGPTEG</sequence>
<evidence type="ECO:0000256" key="1">
    <source>
        <dbReference type="SAM" id="Phobius"/>
    </source>
</evidence>
<dbReference type="Proteomes" id="UP000001784">
    <property type="component" value="Chromosome"/>
</dbReference>
<keyword evidence="3" id="KW-0808">Transferase</keyword>
<evidence type="ECO:0000259" key="2">
    <source>
        <dbReference type="SMART" id="SM00563"/>
    </source>
</evidence>
<feature type="domain" description="Phospholipid/glycerol acyltransferase" evidence="2">
    <location>
        <begin position="89"/>
        <end position="231"/>
    </location>
</feature>
<keyword evidence="4" id="KW-1185">Reference proteome</keyword>
<dbReference type="STRING" id="335543.Sfum_1997"/>
<organism evidence="3 4">
    <name type="scientific">Syntrophobacter fumaroxidans (strain DSM 10017 / MPOB)</name>
    <dbReference type="NCBI Taxonomy" id="335543"/>
    <lineage>
        <taxon>Bacteria</taxon>
        <taxon>Pseudomonadati</taxon>
        <taxon>Thermodesulfobacteriota</taxon>
        <taxon>Syntrophobacteria</taxon>
        <taxon>Syntrophobacterales</taxon>
        <taxon>Syntrophobacteraceae</taxon>
        <taxon>Syntrophobacter</taxon>
    </lineage>
</organism>
<dbReference type="KEGG" id="sfu:Sfum_1997"/>
<gene>
    <name evidence="3" type="ordered locus">Sfum_1997</name>
</gene>
<keyword evidence="1" id="KW-1133">Transmembrane helix</keyword>
<evidence type="ECO:0000313" key="3">
    <source>
        <dbReference type="EMBL" id="ABK17680.1"/>
    </source>
</evidence>
<dbReference type="InParanoid" id="A0LJS8"/>
<keyword evidence="1" id="KW-0472">Membrane</keyword>
<dbReference type="EMBL" id="CP000478">
    <property type="protein sequence ID" value="ABK17680.1"/>
    <property type="molecule type" value="Genomic_DNA"/>
</dbReference>
<dbReference type="Pfam" id="PF01553">
    <property type="entry name" value="Acyltransferase"/>
    <property type="match status" value="1"/>
</dbReference>
<dbReference type="FunCoup" id="A0LJS8">
    <property type="interactions" value="123"/>
</dbReference>
<dbReference type="SMART" id="SM00563">
    <property type="entry name" value="PlsC"/>
    <property type="match status" value="1"/>
</dbReference>
<dbReference type="PANTHER" id="PTHR10983:SF16">
    <property type="entry name" value="LYSOCARDIOLIPIN ACYLTRANSFERASE 1"/>
    <property type="match status" value="1"/>
</dbReference>
<feature type="transmembrane region" description="Helical" evidence="1">
    <location>
        <begin position="12"/>
        <end position="34"/>
    </location>
</feature>
<dbReference type="GO" id="GO:0016746">
    <property type="term" value="F:acyltransferase activity"/>
    <property type="evidence" value="ECO:0007669"/>
    <property type="project" value="UniProtKB-KW"/>
</dbReference>
<dbReference type="InterPro" id="IPR002123">
    <property type="entry name" value="Plipid/glycerol_acylTrfase"/>
</dbReference>
<dbReference type="HOGENOM" id="CLU_054727_0_0_7"/>
<keyword evidence="3" id="KW-0012">Acyltransferase</keyword>
<dbReference type="PANTHER" id="PTHR10983">
    <property type="entry name" value="1-ACYLGLYCEROL-3-PHOSPHATE ACYLTRANSFERASE-RELATED"/>
    <property type="match status" value="1"/>
</dbReference>
<protein>
    <submittedName>
        <fullName evidence="3">Phospholipid/glycerol acyltransferase</fullName>
    </submittedName>
</protein>
<dbReference type="NCBIfam" id="NF010621">
    <property type="entry name" value="PRK14014.1"/>
    <property type="match status" value="1"/>
</dbReference>
<accession>A0LJS8</accession>
<dbReference type="CDD" id="cd07990">
    <property type="entry name" value="LPLAT_LCLAT1-like"/>
    <property type="match status" value="1"/>
</dbReference>
<dbReference type="RefSeq" id="WP_011698850.1">
    <property type="nucleotide sequence ID" value="NC_008554.1"/>
</dbReference>
<dbReference type="SUPFAM" id="SSF69593">
    <property type="entry name" value="Glycerol-3-phosphate (1)-acyltransferase"/>
    <property type="match status" value="1"/>
</dbReference>
<reference evidence="3 4" key="1">
    <citation type="submission" date="2006-10" db="EMBL/GenBank/DDBJ databases">
        <title>Complete sequence of Syntrophobacter fumaroxidans MPOB.</title>
        <authorList>
            <consortium name="US DOE Joint Genome Institute"/>
            <person name="Copeland A."/>
            <person name="Lucas S."/>
            <person name="Lapidus A."/>
            <person name="Barry K."/>
            <person name="Detter J.C."/>
            <person name="Glavina del Rio T."/>
            <person name="Hammon N."/>
            <person name="Israni S."/>
            <person name="Pitluck S."/>
            <person name="Goltsman E.G."/>
            <person name="Martinez M."/>
            <person name="Schmutz J."/>
            <person name="Larimer F."/>
            <person name="Land M."/>
            <person name="Hauser L."/>
            <person name="Kyrpides N."/>
            <person name="Kim E."/>
            <person name="Boone D.R."/>
            <person name="Brockman F."/>
            <person name="Culley D."/>
            <person name="Ferry J."/>
            <person name="Gunsalus R."/>
            <person name="McInerney M.J."/>
            <person name="Morrison M."/>
            <person name="Plugge C."/>
            <person name="Rohlin L."/>
            <person name="Scholten J."/>
            <person name="Sieber J."/>
            <person name="Stams A.J.M."/>
            <person name="Worm P."/>
            <person name="Henstra A.M."/>
            <person name="Richardson P."/>
        </authorList>
    </citation>
    <scope>NUCLEOTIDE SEQUENCE [LARGE SCALE GENOMIC DNA]</scope>
    <source>
        <strain evidence="4">DSM 10017 / MPOB</strain>
    </source>
</reference>
<keyword evidence="1" id="KW-0812">Transmembrane</keyword>
<proteinExistence type="predicted"/>
<dbReference type="eggNOG" id="COG0204">
    <property type="taxonomic scope" value="Bacteria"/>
</dbReference>
<name>A0LJS8_SYNFM</name>
<dbReference type="AlphaFoldDB" id="A0LJS8"/>
<evidence type="ECO:0000313" key="4">
    <source>
        <dbReference type="Proteomes" id="UP000001784"/>
    </source>
</evidence>
<feature type="transmembrane region" description="Helical" evidence="1">
    <location>
        <begin position="123"/>
        <end position="141"/>
    </location>
</feature>